<dbReference type="InterPro" id="IPR035979">
    <property type="entry name" value="RBD_domain_sf"/>
</dbReference>
<evidence type="ECO:0000259" key="2">
    <source>
        <dbReference type="PROSITE" id="PS50800"/>
    </source>
</evidence>
<accession>A0A484M8C3</accession>
<feature type="region of interest" description="Disordered" evidence="1">
    <location>
        <begin position="313"/>
        <end position="342"/>
    </location>
</feature>
<keyword evidence="4" id="KW-1185">Reference proteome</keyword>
<feature type="region of interest" description="Disordered" evidence="1">
    <location>
        <begin position="824"/>
        <end position="908"/>
    </location>
</feature>
<name>A0A484M8C3_9ASTE</name>
<sequence>MPKEYPVLDNSPINKWKVAQLREELKKRNLPVKGLKEALVNRLDEAIQKEMEAREMEEKEGSESESKPMSSDGVQIVDDAHKHITSEFCEAEATVAKDDTTQKHITGESCEAENTVANDDTSDCPKGIDSAKCIDVAPTGSAVHFAMDGERKDFDTPSEIIPSVDANNGMSDSDRIASTERAPKDTVGEDEVVKSQHDVEVKIISAEETSDFKVLENCNVVPDTSGEITLGNKSDPEEGFKKLTKMDAEPDLSHPSTTQVHEVIPSLGSEVKSDSIHTDTLPICVTNQLNDDLNPDNVKLEQEIVRSEMVLPSSSKDLPGVDHPMDDKMPSKSDGLVGGTDDDKSSYVNYSMTNENADQSLVVDVPIIEHNKSSNSNELLEGLPKDGNVNGADFSCKEKESPEEKVDVGVSAKETDFKDVSALERNMDHNTSNNTERLGGLSKDANSNEDKFPCKDKESLEEETNIDSSTKEASFHDVSMIEHTTDDMSINSTELMDGMQKDENLFVDKVPCEDKDSSAEEKADIDSSKMDTNFQGKEDSSEEEKIDVDVSAQETNFQAEGESTDSGFGKATDVAGENLEKINLDQSSADDSMDEDIADSKNIDSEASEHISFEVLGKNKEEPLTKEPRVELEGGSKATELSDIHSAACEVYLEDGDKNLNLPDKRKFQDAVAPENKEPAKRQRKWNYESLKTSEPKTSSVLLLTPKQISVPKFTGSDSMIDTDAPKERIVLESSRTPTDSLRIDNFVRPFTLKAVQELLGKTGKVCSFWMDHIKTHCYVTFSSVEEAIETRKAVYNLQWPTNGGRCLLADFVTPQDVKSKIEATAPPKPAAPPATGASAGPTPAPRAANTSSQPPAGQQKGMAPWEQGERPHPLSRQLPAYDRRPATVKERAPPVADKAEPPLPTLDELFRKTKATPRIYYLPLTDEQVSAKLNKQLKK</sequence>
<dbReference type="Pfam" id="PF02037">
    <property type="entry name" value="SAP"/>
    <property type="match status" value="1"/>
</dbReference>
<feature type="compositionally biased region" description="Basic and acidic residues" evidence="1">
    <location>
        <begin position="616"/>
        <end position="634"/>
    </location>
</feature>
<feature type="region of interest" description="Disordered" evidence="1">
    <location>
        <begin position="512"/>
        <end position="571"/>
    </location>
</feature>
<evidence type="ECO:0000313" key="3">
    <source>
        <dbReference type="EMBL" id="VFQ85090.1"/>
    </source>
</evidence>
<feature type="compositionally biased region" description="Basic and acidic residues" evidence="1">
    <location>
        <begin position="51"/>
        <end position="66"/>
    </location>
</feature>
<gene>
    <name evidence="3" type="ORF">CCAM_LOCUS26866</name>
</gene>
<dbReference type="SUPFAM" id="SSF54928">
    <property type="entry name" value="RNA-binding domain, RBD"/>
    <property type="match status" value="1"/>
</dbReference>
<feature type="domain" description="SAP" evidence="2">
    <location>
        <begin position="13"/>
        <end position="47"/>
    </location>
</feature>
<feature type="compositionally biased region" description="Basic and acidic residues" evidence="1">
    <location>
        <begin position="512"/>
        <end position="529"/>
    </location>
</feature>
<dbReference type="Pfam" id="PF16294">
    <property type="entry name" value="RSB_motif"/>
    <property type="match status" value="1"/>
</dbReference>
<dbReference type="InterPro" id="IPR036361">
    <property type="entry name" value="SAP_dom_sf"/>
</dbReference>
<feature type="region of interest" description="Disordered" evidence="1">
    <location>
        <begin position="616"/>
        <end position="638"/>
    </location>
</feature>
<dbReference type="PANTHER" id="PTHR47031:SF3">
    <property type="entry name" value="SAP DOMAIN-CONTAINING PROTEIN"/>
    <property type="match status" value="1"/>
</dbReference>
<feature type="compositionally biased region" description="Low complexity" evidence="1">
    <location>
        <begin position="834"/>
        <end position="849"/>
    </location>
</feature>
<protein>
    <recommendedName>
        <fullName evidence="2">SAP domain-containing protein</fullName>
    </recommendedName>
</protein>
<dbReference type="CDD" id="cd12432">
    <property type="entry name" value="RRM_ACINU"/>
    <property type="match status" value="1"/>
</dbReference>
<dbReference type="PANTHER" id="PTHR47031">
    <property type="entry name" value="SAP DNA-BINDING DOMAIN-CONTAINING PROTEIN"/>
    <property type="match status" value="1"/>
</dbReference>
<dbReference type="SUPFAM" id="SSF68906">
    <property type="entry name" value="SAP domain"/>
    <property type="match status" value="1"/>
</dbReference>
<dbReference type="Proteomes" id="UP000595140">
    <property type="component" value="Unassembled WGS sequence"/>
</dbReference>
<evidence type="ECO:0000313" key="4">
    <source>
        <dbReference type="Proteomes" id="UP000595140"/>
    </source>
</evidence>
<feature type="compositionally biased region" description="Basic and acidic residues" evidence="1">
    <location>
        <begin position="319"/>
        <end position="331"/>
    </location>
</feature>
<dbReference type="PROSITE" id="PS50800">
    <property type="entry name" value="SAP"/>
    <property type="match status" value="1"/>
</dbReference>
<feature type="region of interest" description="Disordered" evidence="1">
    <location>
        <begin position="428"/>
        <end position="477"/>
    </location>
</feature>
<feature type="compositionally biased region" description="Basic and acidic residues" evidence="1">
    <location>
        <begin position="882"/>
        <end position="901"/>
    </location>
</feature>
<dbReference type="InterPro" id="IPR032552">
    <property type="entry name" value="RSB_motif"/>
</dbReference>
<feature type="compositionally biased region" description="Basic and acidic residues" evidence="1">
    <location>
        <begin position="172"/>
        <end position="189"/>
    </location>
</feature>
<dbReference type="InterPro" id="IPR034257">
    <property type="entry name" value="Acinus_RRM"/>
</dbReference>
<feature type="region of interest" description="Disordered" evidence="1">
    <location>
        <begin position="153"/>
        <end position="189"/>
    </location>
</feature>
<evidence type="ECO:0000256" key="1">
    <source>
        <dbReference type="SAM" id="MobiDB-lite"/>
    </source>
</evidence>
<reference evidence="3 4" key="1">
    <citation type="submission" date="2018-04" db="EMBL/GenBank/DDBJ databases">
        <authorList>
            <person name="Vogel A."/>
        </authorList>
    </citation>
    <scope>NUCLEOTIDE SEQUENCE [LARGE SCALE GENOMIC DNA]</scope>
</reference>
<dbReference type="Gene3D" id="1.10.720.30">
    <property type="entry name" value="SAP domain"/>
    <property type="match status" value="1"/>
</dbReference>
<dbReference type="InterPro" id="IPR003034">
    <property type="entry name" value="SAP_dom"/>
</dbReference>
<feature type="region of interest" description="Disordered" evidence="1">
    <location>
        <begin position="51"/>
        <end position="72"/>
    </location>
</feature>
<dbReference type="OrthoDB" id="5348404at2759"/>
<dbReference type="GO" id="GO:0003676">
    <property type="term" value="F:nucleic acid binding"/>
    <property type="evidence" value="ECO:0007669"/>
    <property type="project" value="InterPro"/>
</dbReference>
<organism evidence="3 4">
    <name type="scientific">Cuscuta campestris</name>
    <dbReference type="NCBI Taxonomy" id="132261"/>
    <lineage>
        <taxon>Eukaryota</taxon>
        <taxon>Viridiplantae</taxon>
        <taxon>Streptophyta</taxon>
        <taxon>Embryophyta</taxon>
        <taxon>Tracheophyta</taxon>
        <taxon>Spermatophyta</taxon>
        <taxon>Magnoliopsida</taxon>
        <taxon>eudicotyledons</taxon>
        <taxon>Gunneridae</taxon>
        <taxon>Pentapetalae</taxon>
        <taxon>asterids</taxon>
        <taxon>lamiids</taxon>
        <taxon>Solanales</taxon>
        <taxon>Convolvulaceae</taxon>
        <taxon>Cuscuteae</taxon>
        <taxon>Cuscuta</taxon>
        <taxon>Cuscuta subgen. Grammica</taxon>
        <taxon>Cuscuta sect. Cleistogrammica</taxon>
    </lineage>
</organism>
<dbReference type="AlphaFoldDB" id="A0A484M8C3"/>
<dbReference type="SMART" id="SM00513">
    <property type="entry name" value="SAP"/>
    <property type="match status" value="1"/>
</dbReference>
<dbReference type="EMBL" id="OOIL02002841">
    <property type="protein sequence ID" value="VFQ85090.1"/>
    <property type="molecule type" value="Genomic_DNA"/>
</dbReference>
<feature type="compositionally biased region" description="Basic and acidic residues" evidence="1">
    <location>
        <begin position="446"/>
        <end position="458"/>
    </location>
</feature>
<proteinExistence type="predicted"/>